<proteinExistence type="inferred from homology"/>
<dbReference type="Gene3D" id="3.30.300.30">
    <property type="match status" value="1"/>
</dbReference>
<dbReference type="PANTHER" id="PTHR24096">
    <property type="entry name" value="LONG-CHAIN-FATTY-ACID--COA LIGASE"/>
    <property type="match status" value="1"/>
</dbReference>
<gene>
    <name evidence="5" type="ORF">HYFRA_00006596</name>
</gene>
<dbReference type="Pfam" id="PF00501">
    <property type="entry name" value="AMP-binding"/>
    <property type="match status" value="1"/>
</dbReference>
<dbReference type="PANTHER" id="PTHR24096:SF149">
    <property type="entry name" value="AMP-BINDING DOMAIN-CONTAINING PROTEIN-RELATED"/>
    <property type="match status" value="1"/>
</dbReference>
<dbReference type="InterPro" id="IPR025110">
    <property type="entry name" value="AMP-bd_C"/>
</dbReference>
<dbReference type="Gene3D" id="3.40.50.12780">
    <property type="entry name" value="N-terminal domain of ligase-like"/>
    <property type="match status" value="1"/>
</dbReference>
<comment type="similarity">
    <text evidence="1">Belongs to the ATP-dependent AMP-binding enzyme family.</text>
</comment>
<reference evidence="5" key="1">
    <citation type="submission" date="2021-07" db="EMBL/GenBank/DDBJ databases">
        <authorList>
            <person name="Durling M."/>
        </authorList>
    </citation>
    <scope>NUCLEOTIDE SEQUENCE</scope>
</reference>
<feature type="domain" description="AMP-binding enzyme C-terminal" evidence="4">
    <location>
        <begin position="466"/>
        <end position="543"/>
    </location>
</feature>
<keyword evidence="2" id="KW-0436">Ligase</keyword>
<dbReference type="OrthoDB" id="1898221at2759"/>
<evidence type="ECO:0000313" key="6">
    <source>
        <dbReference type="Proteomes" id="UP000696280"/>
    </source>
</evidence>
<evidence type="ECO:0000256" key="2">
    <source>
        <dbReference type="ARBA" id="ARBA00022598"/>
    </source>
</evidence>
<dbReference type="InterPro" id="IPR045851">
    <property type="entry name" value="AMP-bd_C_sf"/>
</dbReference>
<dbReference type="GO" id="GO:0019748">
    <property type="term" value="P:secondary metabolic process"/>
    <property type="evidence" value="ECO:0007669"/>
    <property type="project" value="TreeGrafter"/>
</dbReference>
<dbReference type="Proteomes" id="UP000696280">
    <property type="component" value="Unassembled WGS sequence"/>
</dbReference>
<dbReference type="GO" id="GO:0016405">
    <property type="term" value="F:CoA-ligase activity"/>
    <property type="evidence" value="ECO:0007669"/>
    <property type="project" value="TreeGrafter"/>
</dbReference>
<dbReference type="PROSITE" id="PS00455">
    <property type="entry name" value="AMP_BINDING"/>
    <property type="match status" value="1"/>
</dbReference>
<evidence type="ECO:0000259" key="4">
    <source>
        <dbReference type="Pfam" id="PF13193"/>
    </source>
</evidence>
<dbReference type="EMBL" id="CAJVRL010000052">
    <property type="protein sequence ID" value="CAG8953707.1"/>
    <property type="molecule type" value="Genomic_DNA"/>
</dbReference>
<dbReference type="InterPro" id="IPR000873">
    <property type="entry name" value="AMP-dep_synth/lig_dom"/>
</dbReference>
<dbReference type="SUPFAM" id="SSF56801">
    <property type="entry name" value="Acetyl-CoA synthetase-like"/>
    <property type="match status" value="1"/>
</dbReference>
<evidence type="ECO:0008006" key="7">
    <source>
        <dbReference type="Google" id="ProtNLM"/>
    </source>
</evidence>
<protein>
    <recommendedName>
        <fullName evidence="7">4-coumarate-CoA ligase</fullName>
    </recommendedName>
</protein>
<dbReference type="InterPro" id="IPR042099">
    <property type="entry name" value="ANL_N_sf"/>
</dbReference>
<dbReference type="Pfam" id="PF13193">
    <property type="entry name" value="AMP-binding_C"/>
    <property type="match status" value="1"/>
</dbReference>
<accession>A0A9N9PTP0</accession>
<sequence>MARVYRNPVIPSANIPQVDLLTLLFDSEHTACKDENKVLHVDTANPSNQITKSDLRNLTKRIAHGLRSFYEIGANGRNRDVVTTISYGQLLSPAVYFGIVAAGGISAAASPSSTAVELIRQLKETQSKLIVCGKEHELVACKAAKECGIAMERVLVAESTPILSLKSVKGKREAISSQCLEWHRITDLRELKESLITILWSSGTTGLPKGVMLSHHNLVAETYITVLSARDWAIKAIAEDAFKAVEYRALAHLPLSHIAGLFGCMITPFYNNGTVFWMPQYNWKHFIQNMKRFKITMLFTMPTVYLRISKSPEATGIFQSLVSAAAGGSPMDGMLQAATNPKLGNGRDVFVGQTWGLSESTGGCTGPLIGIPDVTGCIGSPLPSVEIRIVDDDFKDVEPGQHGELLIRSPTVMRGYLNDIESTERTMHDDWLCTGDIGVFKDEKMYIVDRKKELLKFKGLQIAPAELENLLVSHPRVEEAAVIGVPSPDDPSSDLPRAYVVANTAEVSEQELMEFVKQKAASYKQLRGGLVFTTAIPKNGMGKYLRKDLRERAMKEMRATRERL</sequence>
<evidence type="ECO:0000256" key="1">
    <source>
        <dbReference type="ARBA" id="ARBA00006432"/>
    </source>
</evidence>
<feature type="domain" description="AMP-dependent synthetase/ligase" evidence="3">
    <location>
        <begin position="30"/>
        <end position="417"/>
    </location>
</feature>
<comment type="caution">
    <text evidence="5">The sequence shown here is derived from an EMBL/GenBank/DDBJ whole genome shotgun (WGS) entry which is preliminary data.</text>
</comment>
<name>A0A9N9PTP0_9HELO</name>
<evidence type="ECO:0000313" key="5">
    <source>
        <dbReference type="EMBL" id="CAG8953707.1"/>
    </source>
</evidence>
<dbReference type="InterPro" id="IPR020845">
    <property type="entry name" value="AMP-binding_CS"/>
</dbReference>
<keyword evidence="6" id="KW-1185">Reference proteome</keyword>
<dbReference type="AlphaFoldDB" id="A0A9N9PTP0"/>
<evidence type="ECO:0000259" key="3">
    <source>
        <dbReference type="Pfam" id="PF00501"/>
    </source>
</evidence>
<organism evidence="5 6">
    <name type="scientific">Hymenoscyphus fraxineus</name>
    <dbReference type="NCBI Taxonomy" id="746836"/>
    <lineage>
        <taxon>Eukaryota</taxon>
        <taxon>Fungi</taxon>
        <taxon>Dikarya</taxon>
        <taxon>Ascomycota</taxon>
        <taxon>Pezizomycotina</taxon>
        <taxon>Leotiomycetes</taxon>
        <taxon>Helotiales</taxon>
        <taxon>Helotiaceae</taxon>
        <taxon>Hymenoscyphus</taxon>
    </lineage>
</organism>